<evidence type="ECO:0000313" key="2">
    <source>
        <dbReference type="Proteomes" id="UP001319080"/>
    </source>
</evidence>
<name>A0AAP2DY50_9BACT</name>
<dbReference type="Proteomes" id="UP001319080">
    <property type="component" value="Unassembled WGS sequence"/>
</dbReference>
<organism evidence="1 2">
    <name type="scientific">Dawidia cretensis</name>
    <dbReference type="NCBI Taxonomy" id="2782350"/>
    <lineage>
        <taxon>Bacteria</taxon>
        <taxon>Pseudomonadati</taxon>
        <taxon>Bacteroidota</taxon>
        <taxon>Cytophagia</taxon>
        <taxon>Cytophagales</taxon>
        <taxon>Chryseotaleaceae</taxon>
        <taxon>Dawidia</taxon>
    </lineage>
</organism>
<dbReference type="EMBL" id="JAHESE010000007">
    <property type="protein sequence ID" value="MBT1708549.1"/>
    <property type="molecule type" value="Genomic_DNA"/>
</dbReference>
<keyword evidence="2" id="KW-1185">Reference proteome</keyword>
<dbReference type="RefSeq" id="WP_254084140.1">
    <property type="nucleotide sequence ID" value="NZ_JAHESE010000007.1"/>
</dbReference>
<gene>
    <name evidence="1" type="ORF">KK062_09950</name>
</gene>
<protein>
    <submittedName>
        <fullName evidence="1">Uncharacterized protein</fullName>
    </submittedName>
</protein>
<accession>A0AAP2DY50</accession>
<dbReference type="AlphaFoldDB" id="A0AAP2DY50"/>
<comment type="caution">
    <text evidence="1">The sequence shown here is derived from an EMBL/GenBank/DDBJ whole genome shotgun (WGS) entry which is preliminary data.</text>
</comment>
<evidence type="ECO:0000313" key="1">
    <source>
        <dbReference type="EMBL" id="MBT1708549.1"/>
    </source>
</evidence>
<reference evidence="1 2" key="1">
    <citation type="submission" date="2021-05" db="EMBL/GenBank/DDBJ databases">
        <title>A Polyphasic approach of four new species of the genus Ohtaekwangia: Ohtaekwangia histidinii sp. nov., Ohtaekwangia cretensis sp. nov., Ohtaekwangia indiensis sp. nov., Ohtaekwangia reichenbachii sp. nov. from diverse environment.</title>
        <authorList>
            <person name="Octaviana S."/>
        </authorList>
    </citation>
    <scope>NUCLEOTIDE SEQUENCE [LARGE SCALE GENOMIC DNA]</scope>
    <source>
        <strain evidence="1 2">PWU5</strain>
    </source>
</reference>
<sequence>MAKETAKPVKKTATKRATPAAKVSVSASDKIEKACVESLKKLQELGIEQQLQSEIEWCLGSYRNDLNPSGLYEVAARTLTIFQAEKSKKTKGVTAKMITDLEGALNTSA</sequence>
<proteinExistence type="predicted"/>